<dbReference type="InterPro" id="IPR019358">
    <property type="entry name" value="NEMP_fam"/>
</dbReference>
<reference evidence="10" key="1">
    <citation type="submission" date="2021-08" db="EMBL/GenBank/DDBJ databases">
        <title>WGS assembly of Ceratopteris richardii.</title>
        <authorList>
            <person name="Marchant D.B."/>
            <person name="Chen G."/>
            <person name="Jenkins J."/>
            <person name="Shu S."/>
            <person name="Leebens-Mack J."/>
            <person name="Grimwood J."/>
            <person name="Schmutz J."/>
            <person name="Soltis P."/>
            <person name="Soltis D."/>
            <person name="Chen Z.-H."/>
        </authorList>
    </citation>
    <scope>NUCLEOTIDE SEQUENCE</scope>
    <source>
        <strain evidence="10">Whitten #5841</strain>
        <tissue evidence="10">Leaf</tissue>
    </source>
</reference>
<keyword evidence="11" id="KW-1185">Reference proteome</keyword>
<evidence type="ECO:0000256" key="6">
    <source>
        <dbReference type="ARBA" id="ARBA00023136"/>
    </source>
</evidence>
<evidence type="ECO:0000256" key="7">
    <source>
        <dbReference type="ARBA" id="ARBA00023242"/>
    </source>
</evidence>
<comment type="subcellular location">
    <subcellularLocation>
        <location evidence="1">Nucleus inner membrane</location>
        <topology evidence="1">Multi-pass membrane protein</topology>
        <orientation evidence="1">Nucleoplasmic side</orientation>
    </subcellularLocation>
</comment>
<gene>
    <name evidence="10" type="ORF">KP509_21G085500</name>
</gene>
<keyword evidence="7" id="KW-0539">Nucleus</keyword>
<evidence type="ECO:0000256" key="8">
    <source>
        <dbReference type="SAM" id="Phobius"/>
    </source>
</evidence>
<evidence type="ECO:0000313" key="10">
    <source>
        <dbReference type="EMBL" id="KAH7316255.1"/>
    </source>
</evidence>
<feature type="transmembrane region" description="Helical" evidence="8">
    <location>
        <begin position="275"/>
        <end position="295"/>
    </location>
</feature>
<feature type="transmembrane region" description="Helical" evidence="8">
    <location>
        <begin position="333"/>
        <end position="351"/>
    </location>
</feature>
<sequence>MASRQAHHMAAVLAFFALFLVLASQAASFDLQSFSAMSASSVEDLAVGVPKTLRRSSGSFVESSPGIKPGELISCIRLRIPCVSRMWNIEKYMNSFRIKVELVEPNTFYASRKADVCFHGNESLGLGQCSKESWKALEKGSWDAWMSPFETKYLDLRIHDSISDMQLLVSVEEEFWSFRLVFMISGVILLFVAPIVSNWVPFYYSSAMLLGVLMIFIILLFQGMKLLPTGRKSTLYIVLYGSVVGIGTVIVRYFNGLVASISKELGISSEAYNPVGIFILLAIGLMGAWLGYWGVRKMVLAEDGTIDVGTAQFVKWALRIIGSVMILQSSHDPLLAVLALLASLLLCWGVTKVNLQEFLDGCVGAIASLREHLFSRDVYNYESKGLTTDFLQSPKTEFLRRDDTSFLRFQRKSPYHASPLSSRMLNGSPFGSPNPDITEQEYLSTFHKTPKRHAMSPNEWTQVTKQHTKKAIQELAASPKFAEWFAKNADRVLIAPNEHREGRSAMEVQSTAYMPAADEHAPNTPRCWRLFS</sequence>
<evidence type="ECO:0000256" key="1">
    <source>
        <dbReference type="ARBA" id="ARBA00004575"/>
    </source>
</evidence>
<dbReference type="EMBL" id="CM035426">
    <property type="protein sequence ID" value="KAH7316255.1"/>
    <property type="molecule type" value="Genomic_DNA"/>
</dbReference>
<dbReference type="PANTHER" id="PTHR31587:SF4">
    <property type="entry name" value="TRANSMEMBRANE PROTEIN (DUF2215)"/>
    <property type="match status" value="1"/>
</dbReference>
<dbReference type="OMA" id="CTRVHIR"/>
<feature type="transmembrane region" description="Helical" evidence="8">
    <location>
        <begin position="202"/>
        <end position="221"/>
    </location>
</feature>
<organism evidence="10 11">
    <name type="scientific">Ceratopteris richardii</name>
    <name type="common">Triangle waterfern</name>
    <dbReference type="NCBI Taxonomy" id="49495"/>
    <lineage>
        <taxon>Eukaryota</taxon>
        <taxon>Viridiplantae</taxon>
        <taxon>Streptophyta</taxon>
        <taxon>Embryophyta</taxon>
        <taxon>Tracheophyta</taxon>
        <taxon>Polypodiopsida</taxon>
        <taxon>Polypodiidae</taxon>
        <taxon>Polypodiales</taxon>
        <taxon>Pteridineae</taxon>
        <taxon>Pteridaceae</taxon>
        <taxon>Parkerioideae</taxon>
        <taxon>Ceratopteris</taxon>
    </lineage>
</organism>
<proteinExistence type="inferred from homology"/>
<accession>A0A8T2SC25</accession>
<keyword evidence="6 8" id="KW-0472">Membrane</keyword>
<evidence type="ECO:0000313" key="11">
    <source>
        <dbReference type="Proteomes" id="UP000825935"/>
    </source>
</evidence>
<evidence type="ECO:0000256" key="3">
    <source>
        <dbReference type="ARBA" id="ARBA00022692"/>
    </source>
</evidence>
<keyword evidence="5 8" id="KW-1133">Transmembrane helix</keyword>
<dbReference type="PANTHER" id="PTHR31587">
    <property type="entry name" value="TRANSMEMBRANE PROTEIN (DUF2215)"/>
    <property type="match status" value="1"/>
</dbReference>
<comment type="similarity">
    <text evidence="2">Belongs to the NEMP family.</text>
</comment>
<evidence type="ECO:0000256" key="2">
    <source>
        <dbReference type="ARBA" id="ARBA00005748"/>
    </source>
</evidence>
<evidence type="ECO:0000256" key="9">
    <source>
        <dbReference type="SAM" id="SignalP"/>
    </source>
</evidence>
<evidence type="ECO:0000256" key="5">
    <source>
        <dbReference type="ARBA" id="ARBA00022989"/>
    </source>
</evidence>
<comment type="caution">
    <text evidence="10">The sequence shown here is derived from an EMBL/GenBank/DDBJ whole genome shotgun (WGS) entry which is preliminary data.</text>
</comment>
<dbReference type="Proteomes" id="UP000825935">
    <property type="component" value="Chromosome 21"/>
</dbReference>
<evidence type="ECO:0000256" key="4">
    <source>
        <dbReference type="ARBA" id="ARBA00022729"/>
    </source>
</evidence>
<dbReference type="AlphaFoldDB" id="A0A8T2SC25"/>
<dbReference type="GO" id="GO:0005637">
    <property type="term" value="C:nuclear inner membrane"/>
    <property type="evidence" value="ECO:0007669"/>
    <property type="project" value="UniProtKB-SubCell"/>
</dbReference>
<name>A0A8T2SC25_CERRI</name>
<keyword evidence="4 9" id="KW-0732">Signal</keyword>
<feature type="transmembrane region" description="Helical" evidence="8">
    <location>
        <begin position="233"/>
        <end position="254"/>
    </location>
</feature>
<keyword evidence="3 8" id="KW-0812">Transmembrane</keyword>
<feature type="transmembrane region" description="Helical" evidence="8">
    <location>
        <begin position="175"/>
        <end position="195"/>
    </location>
</feature>
<dbReference type="Pfam" id="PF10225">
    <property type="entry name" value="NEMP"/>
    <property type="match status" value="1"/>
</dbReference>
<protein>
    <submittedName>
        <fullName evidence="10">Uncharacterized protein</fullName>
    </submittedName>
</protein>
<feature type="signal peptide" evidence="9">
    <location>
        <begin position="1"/>
        <end position="26"/>
    </location>
</feature>
<dbReference type="OrthoDB" id="1890267at2759"/>
<feature type="chain" id="PRO_5035857927" evidence="9">
    <location>
        <begin position="27"/>
        <end position="532"/>
    </location>
</feature>